<protein>
    <submittedName>
        <fullName evidence="3">Spore coat associated protein CotJA</fullName>
    </submittedName>
    <submittedName>
        <fullName evidence="1">Spore coat protein CotJA</fullName>
    </submittedName>
</protein>
<dbReference type="OrthoDB" id="9800571at2"/>
<reference evidence="3 5" key="1">
    <citation type="submission" date="2017-10" db="EMBL/GenBank/DDBJ databases">
        <title>Effective Description of Clostridium neonatale sp. nov. linked to necrotizing enterocolitis in neonates and a clarification of species assignable to the genus Clostridium (Prazmowski 1880) emend. Lawson and Rainey 2016.</title>
        <authorList>
            <person name="Bernard K."/>
            <person name="Burdz T."/>
            <person name="Wiebe D."/>
            <person name="Balcewich B."/>
            <person name="Alfa M."/>
            <person name="Bernier A.-M."/>
        </authorList>
    </citation>
    <scope>NUCLEOTIDE SEQUENCE [LARGE SCALE GENOMIC DNA]</scope>
    <source>
        <strain evidence="3 5">LCDC99A005</strain>
    </source>
</reference>
<dbReference type="Proteomes" id="UP000220840">
    <property type="component" value="Unassembled WGS sequence"/>
</dbReference>
<reference evidence="2" key="4">
    <citation type="submission" date="2022-10" db="EMBL/GenBank/DDBJ databases">
        <authorList>
            <person name="Aires J."/>
            <person name="Mesa V."/>
        </authorList>
    </citation>
    <scope>NUCLEOTIDE SEQUENCE</scope>
    <source>
        <strain evidence="2">Clostridium neonatale JD116</strain>
    </source>
</reference>
<organism evidence="3 5">
    <name type="scientific">Clostridium neonatale</name>
    <dbReference type="NCBI Taxonomy" id="137838"/>
    <lineage>
        <taxon>Bacteria</taxon>
        <taxon>Bacillati</taxon>
        <taxon>Bacillota</taxon>
        <taxon>Clostridia</taxon>
        <taxon>Eubacteriales</taxon>
        <taxon>Clostridiaceae</taxon>
        <taxon>Clostridium</taxon>
    </lineage>
</organism>
<dbReference type="Proteomes" id="UP001189143">
    <property type="component" value="Unassembled WGS sequence"/>
</dbReference>
<evidence type="ECO:0000313" key="1">
    <source>
        <dbReference type="EMBL" id="CAG9708470.1"/>
    </source>
</evidence>
<dbReference type="Pfam" id="PF11007">
    <property type="entry name" value="CotJA"/>
    <property type="match status" value="1"/>
</dbReference>
<evidence type="ECO:0000313" key="4">
    <source>
        <dbReference type="EMBL" id="VCT84259.1"/>
    </source>
</evidence>
<dbReference type="RefSeq" id="WP_083498770.1">
    <property type="nucleotide sequence ID" value="NZ_CAKJVD010000017.1"/>
</dbReference>
<dbReference type="GeneID" id="68877216"/>
<reference evidence="4 6" key="2">
    <citation type="submission" date="2018-06" db="EMBL/GenBank/DDBJ databases">
        <authorList>
            <consortium name="IHU Genomes"/>
        </authorList>
    </citation>
    <scope>NUCLEOTIDE SEQUENCE [LARGE SCALE GENOMIC DNA]</scope>
    <source>
        <strain evidence="4 6">NEC25</strain>
    </source>
</reference>
<evidence type="ECO:0000313" key="2">
    <source>
        <dbReference type="EMBL" id="CAI3589570.1"/>
    </source>
</evidence>
<keyword evidence="1" id="KW-0167">Capsid protein</keyword>
<dbReference type="Proteomes" id="UP000431451">
    <property type="component" value="Unassembled WGS sequence"/>
</dbReference>
<reference evidence="1" key="3">
    <citation type="submission" date="2021-10" db="EMBL/GenBank/DDBJ databases">
        <authorList>
            <person name="Mesa V."/>
        </authorList>
    </citation>
    <scope>NUCLEOTIDE SEQUENCE</scope>
    <source>
        <strain evidence="1">CC3_PB</strain>
    </source>
</reference>
<keyword evidence="1" id="KW-0946">Virion</keyword>
<accession>A0A2A7MH51</accession>
<dbReference type="EMBL" id="CAKJVE010000004">
    <property type="protein sequence ID" value="CAG9708470.1"/>
    <property type="molecule type" value="Genomic_DNA"/>
</dbReference>
<dbReference type="EMBL" id="CAMTCP010000210">
    <property type="protein sequence ID" value="CAI3589570.1"/>
    <property type="molecule type" value="Genomic_DNA"/>
</dbReference>
<gene>
    <name evidence="2" type="ORF">CNEO2_280078</name>
    <name evidence="1" type="ORF">CNEO_43635</name>
    <name evidence="4" type="ORF">CNEONATNEC25_01859</name>
    <name evidence="3" type="ORF">CQ394_03760</name>
</gene>
<dbReference type="AlphaFoldDB" id="A0A2A7MH51"/>
<sequence length="55" mass="6681">MYRHEECMHKFDEYARAYILPQKYEDLFSCKEGFTKGTIFKVLYDPYVKSKLSEC</sequence>
<name>A0A2A7MH51_9CLOT</name>
<dbReference type="Proteomes" id="UP000789738">
    <property type="component" value="Unassembled WGS sequence"/>
</dbReference>
<keyword evidence="5" id="KW-1185">Reference proteome</keyword>
<dbReference type="EMBL" id="UWJD01000001">
    <property type="protein sequence ID" value="VCT84259.1"/>
    <property type="molecule type" value="Genomic_DNA"/>
</dbReference>
<dbReference type="STRING" id="137838.GCA_001458595_02213"/>
<evidence type="ECO:0000313" key="5">
    <source>
        <dbReference type="Proteomes" id="UP000220840"/>
    </source>
</evidence>
<evidence type="ECO:0000313" key="3">
    <source>
        <dbReference type="EMBL" id="PEG30847.1"/>
    </source>
</evidence>
<evidence type="ECO:0000313" key="6">
    <source>
        <dbReference type="Proteomes" id="UP000431451"/>
    </source>
</evidence>
<dbReference type="EMBL" id="PDCJ01000001">
    <property type="protein sequence ID" value="PEG30847.1"/>
    <property type="molecule type" value="Genomic_DNA"/>
</dbReference>
<proteinExistence type="predicted"/>
<dbReference type="InterPro" id="IPR020256">
    <property type="entry name" value="Spore_coat_CotJA"/>
</dbReference>